<accession>K2G6B3</accession>
<dbReference type="PANTHER" id="PTHR30258:SF1">
    <property type="entry name" value="PROTEIN TRANSPORT PROTEIN HOFB HOMOLOG"/>
    <property type="match status" value="1"/>
</dbReference>
<evidence type="ECO:0000259" key="4">
    <source>
        <dbReference type="Pfam" id="PF00437"/>
    </source>
</evidence>
<organism evidence="5">
    <name type="scientific">uncultured bacterium</name>
    <name type="common">gcode 4</name>
    <dbReference type="NCBI Taxonomy" id="1234023"/>
    <lineage>
        <taxon>Bacteria</taxon>
        <taxon>environmental samples</taxon>
    </lineage>
</organism>
<dbReference type="Gene3D" id="3.30.450.90">
    <property type="match status" value="1"/>
</dbReference>
<keyword evidence="3" id="KW-0067">ATP-binding</keyword>
<feature type="domain" description="Bacterial type II secretion system protein E" evidence="4">
    <location>
        <begin position="39"/>
        <end position="419"/>
    </location>
</feature>
<keyword evidence="2" id="KW-0547">Nucleotide-binding</keyword>
<proteinExistence type="inferred from homology"/>
<comment type="similarity">
    <text evidence="1">Belongs to the GSP E family.</text>
</comment>
<reference evidence="5" key="1">
    <citation type="journal article" date="2012" name="Science">
        <title>Fermentation, hydrogen, and sulfur metabolism in multiple uncultivated bacterial phyla.</title>
        <authorList>
            <person name="Wrighton K.C."/>
            <person name="Thomas B.C."/>
            <person name="Sharon I."/>
            <person name="Miller C.S."/>
            <person name="Castelle C.J."/>
            <person name="VerBerkmoes N.C."/>
            <person name="Wilkins M.J."/>
            <person name="Hettich R.L."/>
            <person name="Lipton M.S."/>
            <person name="Williams K.H."/>
            <person name="Long P.E."/>
            <person name="Banfield J.F."/>
        </authorList>
    </citation>
    <scope>NUCLEOTIDE SEQUENCE [LARGE SCALE GENOMIC DNA]</scope>
</reference>
<dbReference type="AlphaFoldDB" id="K2G6B3"/>
<name>K2G6B3_9BACT</name>
<dbReference type="PANTHER" id="PTHR30258">
    <property type="entry name" value="TYPE II SECRETION SYSTEM PROTEIN GSPE-RELATED"/>
    <property type="match status" value="1"/>
</dbReference>
<dbReference type="SUPFAM" id="SSF52540">
    <property type="entry name" value="P-loop containing nucleoside triphosphate hydrolases"/>
    <property type="match status" value="1"/>
</dbReference>
<evidence type="ECO:0000256" key="1">
    <source>
        <dbReference type="ARBA" id="ARBA00006611"/>
    </source>
</evidence>
<evidence type="ECO:0000313" key="5">
    <source>
        <dbReference type="EMBL" id="EKE29857.1"/>
    </source>
</evidence>
<evidence type="ECO:0000256" key="3">
    <source>
        <dbReference type="ARBA" id="ARBA00022840"/>
    </source>
</evidence>
<sequence length="425" mass="50227">MQIKDFLKISKAENEVDNQAANEIFSEPSQSQSGDWFDINGLFSAAIREWASDIHIEPDEETLKLRFRVDWKLSTHKTIPQSQAAPLIARLKVLWSLKIDEKRLPQDWKANYKDAITGHDIDLRINIIPTIYWEKAAIRLLKKENEWVDLRTIWILPMNMVKIKKHLQDNYWLCLVVWPTWSGKSTTLYAMLNVFDTNDKNISTLEDPVEYRIKWVNHTQINPQIWFNFADWLRSLLRQDPDIIMVWEIRDPETAKLAVEASITGHQVFSTLHANSSVNSIQRLVNLWVDPLLITSSLKLIISQRLTRKLCNHCKIAYKPEENIREKVLKRISRFISNPDEMIFYKSNENGCEHCNSKWYKWRTWVYEILEMTEWLEKLILSWASKTQMEVQAIWDWMITIKDDALIKVVLWEISLEEVFSVLGN</sequence>
<dbReference type="GO" id="GO:0005524">
    <property type="term" value="F:ATP binding"/>
    <property type="evidence" value="ECO:0007669"/>
    <property type="project" value="UniProtKB-KW"/>
</dbReference>
<dbReference type="InterPro" id="IPR027417">
    <property type="entry name" value="P-loop_NTPase"/>
</dbReference>
<comment type="caution">
    <text evidence="5">The sequence shown here is derived from an EMBL/GenBank/DDBJ whole genome shotgun (WGS) entry which is preliminary data.</text>
</comment>
<dbReference type="Gene3D" id="3.40.50.300">
    <property type="entry name" value="P-loop containing nucleotide triphosphate hydrolases"/>
    <property type="match status" value="1"/>
</dbReference>
<dbReference type="GO" id="GO:0005886">
    <property type="term" value="C:plasma membrane"/>
    <property type="evidence" value="ECO:0007669"/>
    <property type="project" value="TreeGrafter"/>
</dbReference>
<dbReference type="InterPro" id="IPR001482">
    <property type="entry name" value="T2SS/T4SS_dom"/>
</dbReference>
<dbReference type="GO" id="GO:0016887">
    <property type="term" value="F:ATP hydrolysis activity"/>
    <property type="evidence" value="ECO:0007669"/>
    <property type="project" value="TreeGrafter"/>
</dbReference>
<dbReference type="EMBL" id="AMFJ01000088">
    <property type="protein sequence ID" value="EKE29857.1"/>
    <property type="molecule type" value="Genomic_DNA"/>
</dbReference>
<dbReference type="CDD" id="cd01129">
    <property type="entry name" value="PulE-GspE-like"/>
    <property type="match status" value="1"/>
</dbReference>
<dbReference type="Pfam" id="PF00437">
    <property type="entry name" value="T2SSE"/>
    <property type="match status" value="1"/>
</dbReference>
<evidence type="ECO:0000256" key="2">
    <source>
        <dbReference type="ARBA" id="ARBA00022741"/>
    </source>
</evidence>
<protein>
    <submittedName>
        <fullName evidence="5">Type II secretion system protein E</fullName>
    </submittedName>
</protein>
<gene>
    <name evidence="5" type="ORF">ACD_2C00088G0022</name>
</gene>